<dbReference type="PANTHER" id="PTHR42679">
    <property type="entry name" value="S-METHYL-5'-THIOADENOSINE PHOSPHORYLASE"/>
    <property type="match status" value="1"/>
</dbReference>
<evidence type="ECO:0000256" key="4">
    <source>
        <dbReference type="HAMAP-Rule" id="MF_01963"/>
    </source>
</evidence>
<comment type="caution">
    <text evidence="4">Lacks conserved residue(s) required for the propagation of feature annotation.</text>
</comment>
<dbReference type="InterPro" id="IPR000845">
    <property type="entry name" value="Nucleoside_phosphorylase_d"/>
</dbReference>
<comment type="similarity">
    <text evidence="4">Belongs to the PNP/MTAP phosphorylase family. MTAP subfamily.</text>
</comment>
<feature type="binding site" evidence="4">
    <location>
        <begin position="56"/>
        <end position="57"/>
    </location>
    <ligand>
        <name>phosphate</name>
        <dbReference type="ChEBI" id="CHEBI:43474"/>
    </ligand>
</feature>
<dbReference type="AlphaFoldDB" id="A0A2M6WAE3"/>
<comment type="subunit">
    <text evidence="4">Homohexamer. Dimer of a homotrimer.</text>
</comment>
<comment type="miscellaneous">
    <text evidence="4">Although this enzyme belongs to the family of MTA phosphorylases based on sequence homology, it lacks several conserved amino acids in the substrate binding pocket that confer specificity towards MTA.</text>
</comment>
<feature type="site" description="Important for substrate specificity" evidence="4">
    <location>
        <position position="183"/>
    </location>
</feature>
<dbReference type="GO" id="GO:0006166">
    <property type="term" value="P:purine ribonucleoside salvage"/>
    <property type="evidence" value="ECO:0007669"/>
    <property type="project" value="UniProtKB-UniRule"/>
</dbReference>
<dbReference type="CDD" id="cd09010">
    <property type="entry name" value="MTAP_SsMTAPII_like_MTIP"/>
    <property type="match status" value="1"/>
</dbReference>
<keyword evidence="3 4" id="KW-0660">Purine salvage</keyword>
<dbReference type="SUPFAM" id="SSF53167">
    <property type="entry name" value="Purine and uridine phosphorylases"/>
    <property type="match status" value="1"/>
</dbReference>
<dbReference type="HAMAP" id="MF_01963">
    <property type="entry name" value="MTAP"/>
    <property type="match status" value="1"/>
</dbReference>
<comment type="function">
    <text evidence="4">Purine nucleoside phosphorylase involved in purine salvage.</text>
</comment>
<proteinExistence type="inferred from homology"/>
<dbReference type="GO" id="GO:0005829">
    <property type="term" value="C:cytosol"/>
    <property type="evidence" value="ECO:0007669"/>
    <property type="project" value="TreeGrafter"/>
</dbReference>
<gene>
    <name evidence="6" type="ORF">COU23_02125</name>
</gene>
<dbReference type="PANTHER" id="PTHR42679:SF2">
    <property type="entry name" value="S-METHYL-5'-THIOADENOSINE PHOSPHORYLASE"/>
    <property type="match status" value="1"/>
</dbReference>
<evidence type="ECO:0000256" key="2">
    <source>
        <dbReference type="ARBA" id="ARBA00022679"/>
    </source>
</evidence>
<keyword evidence="2 4" id="KW-0808">Transferase</keyword>
<accession>A0A2M6WAE3</accession>
<comment type="caution">
    <text evidence="6">The sequence shown here is derived from an EMBL/GenBank/DDBJ whole genome shotgun (WGS) entry which is preliminary data.</text>
</comment>
<protein>
    <recommendedName>
        <fullName evidence="4">Purine nucleoside phosphorylase</fullName>
        <shortName evidence="4">PNP</shortName>
        <ecNumber evidence="4">2.4.2.1</ecNumber>
    </recommendedName>
</protein>
<dbReference type="InterPro" id="IPR010044">
    <property type="entry name" value="MTAP"/>
</dbReference>
<evidence type="ECO:0000313" key="6">
    <source>
        <dbReference type="EMBL" id="PIT89769.1"/>
    </source>
</evidence>
<dbReference type="Pfam" id="PF01048">
    <property type="entry name" value="PNP_UDP_1"/>
    <property type="match status" value="1"/>
</dbReference>
<comment type="catalytic activity">
    <reaction evidence="4">
        <text>a purine D-ribonucleoside + phosphate = a purine nucleobase + alpha-D-ribose 1-phosphate</text>
        <dbReference type="Rhea" id="RHEA:19805"/>
        <dbReference type="ChEBI" id="CHEBI:26386"/>
        <dbReference type="ChEBI" id="CHEBI:43474"/>
        <dbReference type="ChEBI" id="CHEBI:57720"/>
        <dbReference type="ChEBI" id="CHEBI:142355"/>
        <dbReference type="EC" id="2.4.2.1"/>
    </reaction>
</comment>
<dbReference type="InterPro" id="IPR035994">
    <property type="entry name" value="Nucleoside_phosphorylase_sf"/>
</dbReference>
<feature type="binding site" evidence="4">
    <location>
        <begin position="225"/>
        <end position="227"/>
    </location>
    <ligand>
        <name>substrate</name>
    </ligand>
</feature>
<dbReference type="Proteomes" id="UP000231464">
    <property type="component" value="Unassembled WGS sequence"/>
</dbReference>
<feature type="domain" description="Nucleoside phosphorylase" evidence="5">
    <location>
        <begin position="9"/>
        <end position="259"/>
    </location>
</feature>
<dbReference type="Gene3D" id="3.40.50.1580">
    <property type="entry name" value="Nucleoside phosphorylase domain"/>
    <property type="match status" value="1"/>
</dbReference>
<feature type="binding site" evidence="4">
    <location>
        <position position="16"/>
    </location>
    <ligand>
        <name>phosphate</name>
        <dbReference type="ChEBI" id="CHEBI:43474"/>
    </ligand>
</feature>
<dbReference type="EC" id="2.4.2.1" evidence="4"/>
<dbReference type="GO" id="GO:0017061">
    <property type="term" value="F:S-methyl-5-thioadenosine phosphorylase activity"/>
    <property type="evidence" value="ECO:0007669"/>
    <property type="project" value="InterPro"/>
</dbReference>
<dbReference type="UniPathway" id="UPA00606"/>
<dbReference type="NCBIfam" id="NF005876">
    <property type="entry name" value="PRK07823.1"/>
    <property type="match status" value="1"/>
</dbReference>
<evidence type="ECO:0000259" key="5">
    <source>
        <dbReference type="Pfam" id="PF01048"/>
    </source>
</evidence>
<keyword evidence="1 4" id="KW-0328">Glycosyltransferase</keyword>
<evidence type="ECO:0000256" key="1">
    <source>
        <dbReference type="ARBA" id="ARBA00022676"/>
    </source>
</evidence>
<name>A0A2M6WAE3_9BACT</name>
<comment type="pathway">
    <text evidence="4">Purine metabolism; purine nucleoside salvage.</text>
</comment>
<reference evidence="7" key="1">
    <citation type="submission" date="2017-09" db="EMBL/GenBank/DDBJ databases">
        <title>Depth-based differentiation of microbial function through sediment-hosted aquifers and enrichment of novel symbionts in the deep terrestrial subsurface.</title>
        <authorList>
            <person name="Probst A.J."/>
            <person name="Ladd B."/>
            <person name="Jarett J.K."/>
            <person name="Geller-Mcgrath D.E."/>
            <person name="Sieber C.M.K."/>
            <person name="Emerson J.B."/>
            <person name="Anantharaman K."/>
            <person name="Thomas B.C."/>
            <person name="Malmstrom R."/>
            <person name="Stieglmeier M."/>
            <person name="Klingl A."/>
            <person name="Woyke T."/>
            <person name="Ryan C.M."/>
            <person name="Banfield J.F."/>
        </authorList>
    </citation>
    <scope>NUCLEOTIDE SEQUENCE [LARGE SCALE GENOMIC DNA]</scope>
</reference>
<dbReference type="GO" id="GO:0019509">
    <property type="term" value="P:L-methionine salvage from methylthioadenosine"/>
    <property type="evidence" value="ECO:0007669"/>
    <property type="project" value="TreeGrafter"/>
</dbReference>
<dbReference type="FunFam" id="3.40.50.1580:FF:000012">
    <property type="entry name" value="Probable 6-oxopurine nucleoside phosphorylase"/>
    <property type="match status" value="1"/>
</dbReference>
<evidence type="ECO:0000313" key="7">
    <source>
        <dbReference type="Proteomes" id="UP000231464"/>
    </source>
</evidence>
<feature type="binding site" evidence="4">
    <location>
        <position position="201"/>
    </location>
    <ligand>
        <name>substrate</name>
    </ligand>
</feature>
<organism evidence="6 7">
    <name type="scientific">Candidatus Kuenenbacteria bacterium CG10_big_fil_rev_8_21_14_0_10_36_11</name>
    <dbReference type="NCBI Taxonomy" id="1974618"/>
    <lineage>
        <taxon>Bacteria</taxon>
        <taxon>Candidatus Kueneniibacteriota</taxon>
    </lineage>
</organism>
<feature type="site" description="Important for substrate specificity" evidence="4">
    <location>
        <position position="241"/>
    </location>
</feature>
<dbReference type="NCBIfam" id="TIGR01694">
    <property type="entry name" value="MTAP"/>
    <property type="match status" value="1"/>
</dbReference>
<sequence length="283" mass="31735">MSEQNQLAEIGIFGGSGFYDLLENAEVVEIETPFGKPSDKIIIGVVGGRRIAFLPRHGKSHQYPPHKIPYKANLWAFKKLGVQRIISPVAVGSLRPDIKPGDFVICNQFVNWTHTHGLNQRDDTYYHGEKVDGIKHSEKVAHLSLAEPYCSELRKVVSDICEQEKILHHKNGTVVVIEGPRFSTKAESKFFASQGWDIINMTAYPEVALARELGMCYVNIGLVTDYDAGLEGNPSIKPVTTAEVIEVFNKNNEKIKELIFVIIKNLPVERSCECEKYLEQAII</sequence>
<dbReference type="EMBL" id="PFBP01000035">
    <property type="protein sequence ID" value="PIT89769.1"/>
    <property type="molecule type" value="Genomic_DNA"/>
</dbReference>
<evidence type="ECO:0000256" key="3">
    <source>
        <dbReference type="ARBA" id="ARBA00022726"/>
    </source>
</evidence>
<feature type="binding site" evidence="4">
    <location>
        <position position="202"/>
    </location>
    <ligand>
        <name>phosphate</name>
        <dbReference type="ChEBI" id="CHEBI:43474"/>
    </ligand>
</feature>